<gene>
    <name evidence="2" type="ORF">ARMGADRAFT_1048412</name>
</gene>
<evidence type="ECO:0000313" key="3">
    <source>
        <dbReference type="Proteomes" id="UP000217790"/>
    </source>
</evidence>
<dbReference type="Proteomes" id="UP000217790">
    <property type="component" value="Unassembled WGS sequence"/>
</dbReference>
<sequence>MHGISRGPNNAQKSYSNATKLRAGTTYGFCKSGCQGKVPWSKATALGNLSISDLVSSYMLGLHKCKDTLWRLYEHNHKPENWNNEHLSQGNWSGGNTQRLLQAVYLIVFTCLLRIDEVLNLQAHEVDVYDNEDDIGCMSITLPFHKNMPVGGIPPFVLQELPEQMAHLCPVRAFSTWISASRINKGNLFPNIDKCDCPVTTKSTAMKAEICKWGGWSTDFSHLTIVKYLISANDTPTLR</sequence>
<dbReference type="Gene3D" id="1.10.443.10">
    <property type="entry name" value="Intergrase catalytic core"/>
    <property type="match status" value="1"/>
</dbReference>
<dbReference type="GO" id="GO:0006310">
    <property type="term" value="P:DNA recombination"/>
    <property type="evidence" value="ECO:0007669"/>
    <property type="project" value="UniProtKB-KW"/>
</dbReference>
<proteinExistence type="predicted"/>
<evidence type="ECO:0000313" key="2">
    <source>
        <dbReference type="EMBL" id="PBK83564.1"/>
    </source>
</evidence>
<dbReference type="EMBL" id="KZ293705">
    <property type="protein sequence ID" value="PBK83564.1"/>
    <property type="molecule type" value="Genomic_DNA"/>
</dbReference>
<dbReference type="OrthoDB" id="3163890at2759"/>
<dbReference type="InParanoid" id="A0A2H3CQ95"/>
<keyword evidence="1" id="KW-0233">DNA recombination</keyword>
<organism evidence="2 3">
    <name type="scientific">Armillaria gallica</name>
    <name type="common">Bulbous honey fungus</name>
    <name type="synonym">Armillaria bulbosa</name>
    <dbReference type="NCBI Taxonomy" id="47427"/>
    <lineage>
        <taxon>Eukaryota</taxon>
        <taxon>Fungi</taxon>
        <taxon>Dikarya</taxon>
        <taxon>Basidiomycota</taxon>
        <taxon>Agaricomycotina</taxon>
        <taxon>Agaricomycetes</taxon>
        <taxon>Agaricomycetidae</taxon>
        <taxon>Agaricales</taxon>
        <taxon>Marasmiineae</taxon>
        <taxon>Physalacriaceae</taxon>
        <taxon>Armillaria</taxon>
    </lineage>
</organism>
<dbReference type="InterPro" id="IPR013762">
    <property type="entry name" value="Integrase-like_cat_sf"/>
</dbReference>
<dbReference type="GO" id="GO:0015074">
    <property type="term" value="P:DNA integration"/>
    <property type="evidence" value="ECO:0007669"/>
    <property type="project" value="InterPro"/>
</dbReference>
<dbReference type="AlphaFoldDB" id="A0A2H3CQ95"/>
<name>A0A2H3CQ95_ARMGA</name>
<dbReference type="GO" id="GO:0003677">
    <property type="term" value="F:DNA binding"/>
    <property type="evidence" value="ECO:0007669"/>
    <property type="project" value="InterPro"/>
</dbReference>
<evidence type="ECO:0000256" key="1">
    <source>
        <dbReference type="ARBA" id="ARBA00023172"/>
    </source>
</evidence>
<reference evidence="3" key="1">
    <citation type="journal article" date="2017" name="Nat. Ecol. Evol.">
        <title>Genome expansion and lineage-specific genetic innovations in the forest pathogenic fungi Armillaria.</title>
        <authorList>
            <person name="Sipos G."/>
            <person name="Prasanna A.N."/>
            <person name="Walter M.C."/>
            <person name="O'Connor E."/>
            <person name="Balint B."/>
            <person name="Krizsan K."/>
            <person name="Kiss B."/>
            <person name="Hess J."/>
            <person name="Varga T."/>
            <person name="Slot J."/>
            <person name="Riley R."/>
            <person name="Boka B."/>
            <person name="Rigling D."/>
            <person name="Barry K."/>
            <person name="Lee J."/>
            <person name="Mihaltcheva S."/>
            <person name="LaButti K."/>
            <person name="Lipzen A."/>
            <person name="Waldron R."/>
            <person name="Moloney N.M."/>
            <person name="Sperisen C."/>
            <person name="Kredics L."/>
            <person name="Vagvoelgyi C."/>
            <person name="Patrignani A."/>
            <person name="Fitzpatrick D."/>
            <person name="Nagy I."/>
            <person name="Doyle S."/>
            <person name="Anderson J.B."/>
            <person name="Grigoriev I.V."/>
            <person name="Gueldener U."/>
            <person name="Muensterkoetter M."/>
            <person name="Nagy L.G."/>
        </authorList>
    </citation>
    <scope>NUCLEOTIDE SEQUENCE [LARGE SCALE GENOMIC DNA]</scope>
    <source>
        <strain evidence="3">Ar21-2</strain>
    </source>
</reference>
<evidence type="ECO:0008006" key="4">
    <source>
        <dbReference type="Google" id="ProtNLM"/>
    </source>
</evidence>
<dbReference type="InterPro" id="IPR011010">
    <property type="entry name" value="DNA_brk_join_enz"/>
</dbReference>
<dbReference type="SUPFAM" id="SSF56349">
    <property type="entry name" value="DNA breaking-rejoining enzymes"/>
    <property type="match status" value="1"/>
</dbReference>
<protein>
    <recommendedName>
        <fullName evidence="4">DNA breaking-rejoining enzyme</fullName>
    </recommendedName>
</protein>
<keyword evidence="3" id="KW-1185">Reference proteome</keyword>
<accession>A0A2H3CQ95</accession>